<dbReference type="InterPro" id="IPR000805">
    <property type="entry name" value="Glyco_hydro_26"/>
</dbReference>
<gene>
    <name evidence="9" type="ORF">PRIO_1194</name>
</gene>
<keyword evidence="6" id="KW-0732">Signal</keyword>
<dbReference type="RefSeq" id="WP_063850474.1">
    <property type="nucleotide sequence ID" value="NZ_LN831776.1"/>
</dbReference>
<dbReference type="SMART" id="SM00758">
    <property type="entry name" value="PA14"/>
    <property type="match status" value="2"/>
</dbReference>
<dbReference type="SUPFAM" id="SSF56988">
    <property type="entry name" value="Anthrax protective antigen"/>
    <property type="match status" value="2"/>
</dbReference>
<feature type="domain" description="PA14" evidence="8">
    <location>
        <begin position="431"/>
        <end position="569"/>
    </location>
</feature>
<keyword evidence="2 4" id="KW-0378">Hydrolase</keyword>
<evidence type="ECO:0000259" key="8">
    <source>
        <dbReference type="PROSITE" id="PS51820"/>
    </source>
</evidence>
<dbReference type="HOGENOM" id="CLU_018042_0_0_9"/>
<proteinExistence type="inferred from homology"/>
<dbReference type="InterPro" id="IPR022790">
    <property type="entry name" value="GH26_dom"/>
</dbReference>
<evidence type="ECO:0000256" key="1">
    <source>
        <dbReference type="ARBA" id="ARBA00007754"/>
    </source>
</evidence>
<feature type="active site" description="Proton donor" evidence="4">
    <location>
        <position position="201"/>
    </location>
</feature>
<dbReference type="Proteomes" id="UP000033163">
    <property type="component" value="Chromosome I"/>
</dbReference>
<feature type="signal peptide" evidence="6">
    <location>
        <begin position="1"/>
        <end position="35"/>
    </location>
</feature>
<evidence type="ECO:0000256" key="4">
    <source>
        <dbReference type="PROSITE-ProRule" id="PRU01100"/>
    </source>
</evidence>
<evidence type="ECO:0000259" key="7">
    <source>
        <dbReference type="PROSITE" id="PS51764"/>
    </source>
</evidence>
<feature type="chain" id="PRO_5039294653" description="Glycosyl hydrolase" evidence="6">
    <location>
        <begin position="36"/>
        <end position="823"/>
    </location>
</feature>
<dbReference type="PATRIC" id="fig|1073571.4.peg.1236"/>
<evidence type="ECO:0000313" key="10">
    <source>
        <dbReference type="Proteomes" id="UP000033163"/>
    </source>
</evidence>
<organism evidence="9 10">
    <name type="scientific">Paenibacillus riograndensis SBR5</name>
    <dbReference type="NCBI Taxonomy" id="1073571"/>
    <lineage>
        <taxon>Bacteria</taxon>
        <taxon>Bacillati</taxon>
        <taxon>Bacillota</taxon>
        <taxon>Bacilli</taxon>
        <taxon>Bacillales</taxon>
        <taxon>Paenibacillaceae</taxon>
        <taxon>Paenibacillus</taxon>
        <taxon>Paenibacillus sonchi group</taxon>
    </lineage>
</organism>
<dbReference type="PROSITE" id="PS51820">
    <property type="entry name" value="PA14"/>
    <property type="match status" value="2"/>
</dbReference>
<feature type="active site" description="Nucleophile" evidence="4">
    <location>
        <position position="294"/>
    </location>
</feature>
<evidence type="ECO:0000256" key="6">
    <source>
        <dbReference type="SAM" id="SignalP"/>
    </source>
</evidence>
<feature type="region of interest" description="Disordered" evidence="5">
    <location>
        <begin position="354"/>
        <end position="426"/>
    </location>
</feature>
<dbReference type="SUPFAM" id="SSF51445">
    <property type="entry name" value="(Trans)glycosidases"/>
    <property type="match status" value="1"/>
</dbReference>
<dbReference type="Gene3D" id="3.90.182.10">
    <property type="entry name" value="Toxin - Anthrax Protective Antigen,domain 1"/>
    <property type="match status" value="2"/>
</dbReference>
<feature type="domain" description="GH26" evidence="7">
    <location>
        <begin position="50"/>
        <end position="343"/>
    </location>
</feature>
<dbReference type="InterPro" id="IPR037524">
    <property type="entry name" value="PA14/GLEYA"/>
</dbReference>
<dbReference type="PRINTS" id="PR00739">
    <property type="entry name" value="GLHYDRLASE26"/>
</dbReference>
<comment type="similarity">
    <text evidence="1 4">Belongs to the glycosyl hydrolase 26 family.</text>
</comment>
<protein>
    <recommendedName>
        <fullName evidence="11">Glycosyl hydrolase</fullName>
    </recommendedName>
</protein>
<feature type="compositionally biased region" description="Low complexity" evidence="5">
    <location>
        <begin position="399"/>
        <end position="410"/>
    </location>
</feature>
<feature type="compositionally biased region" description="Low complexity" evidence="5">
    <location>
        <begin position="596"/>
        <end position="624"/>
    </location>
</feature>
<dbReference type="InterPro" id="IPR017853">
    <property type="entry name" value="GH"/>
</dbReference>
<evidence type="ECO:0008006" key="11">
    <source>
        <dbReference type="Google" id="ProtNLM"/>
    </source>
</evidence>
<sequence length="823" mass="88048">MTTYRKSRLVSVMLTIALFLTAVPFGLGGAPSAAAAAPSSSAPVNPNASPAAVKLLDDLNAISGKGIITGQHDYLESPDEFSNRLKWTSGKYAALHGYELGLISGQSESTGAAQRRNVVNSAISWYKNGGIVAMTFHEQLPGTSYQWANVQRTLSQAEFNKYVTPGTAQYKSLIADLDKVAVSLKSLRDAGVPVLWRPYHEMNGNWFWWGKKNNFAELWNIMYDRFVNVHQLNNLLWVWNPNAPNASSDPYELTYPGADKVDVLAADIYNNDYMNKYHDSLLSLADGKPIAIGENGEMPSTAKLQLSQRQWVYMMNWGKMLYENNSTTTIKNFMNDSYTVTLDQYKAGLVETPAAPATPTATPTPVPTATPTPVPTATPTPVPTATPTPVPTATPTPAPTATLSPVPTAAQPVKPTAAPEQSPDDGMVIIPTVNGLQGEYFKNMTLSGTPVLVRNDAVVNFNWRQAAPVSSLGVDSFSIRWTGLIKPSYSETYTISTTSDDGIRVWIDGTAVINSWTKQSGTERTGNITLKAGQLYDIKVEYYENAGDANIRLMWQSPSQTKATVPASALYVNPSAAGSSKTSLAVEPTPVATPVATPAATQAPTPVATQAPTPVATPAATPVATPAPTPVATPAATPVATPAPTPVATPAPTPAPTPEPTLAPTPEPASAPAPAAAPADNGLQAEYFSNMQLSGAPAVVRTDAVLDFNWRLGSPDAAIPTDFFSVRWSGKIKPLYSETYQIYTTSDDGVRVWVNGTLVIDSWMKQSGTERTGSISLQAGQLYDIKVEYYENQGDARARLMWESPSQVKETVPASALFLPSAS</sequence>
<feature type="region of interest" description="Disordered" evidence="5">
    <location>
        <begin position="596"/>
        <end position="678"/>
    </location>
</feature>
<dbReference type="GO" id="GO:0006080">
    <property type="term" value="P:substituted mannan metabolic process"/>
    <property type="evidence" value="ECO:0007669"/>
    <property type="project" value="InterPro"/>
</dbReference>
<evidence type="ECO:0000256" key="5">
    <source>
        <dbReference type="SAM" id="MobiDB-lite"/>
    </source>
</evidence>
<dbReference type="PANTHER" id="PTHR40079">
    <property type="entry name" value="MANNAN ENDO-1,4-BETA-MANNOSIDASE E-RELATED"/>
    <property type="match status" value="1"/>
</dbReference>
<dbReference type="AlphaFoldDB" id="A0A0E4CUZ4"/>
<dbReference type="Pfam" id="PF07691">
    <property type="entry name" value="PA14"/>
    <property type="match status" value="2"/>
</dbReference>
<accession>A0A0E4CUZ4</accession>
<dbReference type="KEGG" id="pri:PRIO_1194"/>
<name>A0A0E4CUZ4_9BACL</name>
<dbReference type="Pfam" id="PF02156">
    <property type="entry name" value="Glyco_hydro_26"/>
    <property type="match status" value="1"/>
</dbReference>
<evidence type="ECO:0000256" key="2">
    <source>
        <dbReference type="ARBA" id="ARBA00022801"/>
    </source>
</evidence>
<evidence type="ECO:0000256" key="3">
    <source>
        <dbReference type="ARBA" id="ARBA00023295"/>
    </source>
</evidence>
<reference evidence="10" key="1">
    <citation type="submission" date="2015-03" db="EMBL/GenBank/DDBJ databases">
        <authorList>
            <person name="Wibberg D."/>
        </authorList>
    </citation>
    <scope>NUCLEOTIDE SEQUENCE [LARGE SCALE GENOMIC DNA]</scope>
</reference>
<dbReference type="EMBL" id="LN831776">
    <property type="protein sequence ID" value="CQR53120.1"/>
    <property type="molecule type" value="Genomic_DNA"/>
</dbReference>
<feature type="compositionally biased region" description="Pro residues" evidence="5">
    <location>
        <begin position="362"/>
        <end position="398"/>
    </location>
</feature>
<feature type="compositionally biased region" description="Pro residues" evidence="5">
    <location>
        <begin position="641"/>
        <end position="671"/>
    </location>
</feature>
<keyword evidence="3 4" id="KW-0326">Glycosidase</keyword>
<evidence type="ECO:0000313" key="9">
    <source>
        <dbReference type="EMBL" id="CQR53120.1"/>
    </source>
</evidence>
<dbReference type="InterPro" id="IPR011658">
    <property type="entry name" value="PA14_dom"/>
</dbReference>
<dbReference type="Gene3D" id="3.20.20.80">
    <property type="entry name" value="Glycosidases"/>
    <property type="match status" value="1"/>
</dbReference>
<dbReference type="GO" id="GO:0016985">
    <property type="term" value="F:mannan endo-1,4-beta-mannosidase activity"/>
    <property type="evidence" value="ECO:0007669"/>
    <property type="project" value="InterPro"/>
</dbReference>
<dbReference type="PANTHER" id="PTHR40079:SF4">
    <property type="entry name" value="GH26 DOMAIN-CONTAINING PROTEIN-RELATED"/>
    <property type="match status" value="1"/>
</dbReference>
<feature type="domain" description="PA14" evidence="8">
    <location>
        <begin position="678"/>
        <end position="816"/>
    </location>
</feature>
<dbReference type="PROSITE" id="PS51764">
    <property type="entry name" value="GH26"/>
    <property type="match status" value="1"/>
</dbReference>